<evidence type="ECO:0000313" key="2">
    <source>
        <dbReference type="Proteomes" id="UP000499080"/>
    </source>
</evidence>
<comment type="caution">
    <text evidence="1">The sequence shown here is derived from an EMBL/GenBank/DDBJ whole genome shotgun (WGS) entry which is preliminary data.</text>
</comment>
<dbReference type="AlphaFoldDB" id="A0A4Y2J9B1"/>
<sequence length="116" mass="13391">MIGKVRWAVSNRKSVAEVNHGPHLANHIHLSALSRRLMRCHNSRPPSDSDPRKALAYLLPTMDHAQTKKGDEGERVNIYVRTVPSWSWFSCTRYSEYCLSAHFFSVSFLYVSMRIK</sequence>
<dbReference type="EMBL" id="BGPR01003290">
    <property type="protein sequence ID" value="GBM86149.1"/>
    <property type="molecule type" value="Genomic_DNA"/>
</dbReference>
<gene>
    <name evidence="1" type="ORF">AVEN_48295_1</name>
</gene>
<proteinExistence type="predicted"/>
<accession>A0A4Y2J9B1</accession>
<dbReference type="Proteomes" id="UP000499080">
    <property type="component" value="Unassembled WGS sequence"/>
</dbReference>
<protein>
    <submittedName>
        <fullName evidence="1">Uncharacterized protein</fullName>
    </submittedName>
</protein>
<organism evidence="1 2">
    <name type="scientific">Araneus ventricosus</name>
    <name type="common">Orbweaver spider</name>
    <name type="synonym">Epeira ventricosa</name>
    <dbReference type="NCBI Taxonomy" id="182803"/>
    <lineage>
        <taxon>Eukaryota</taxon>
        <taxon>Metazoa</taxon>
        <taxon>Ecdysozoa</taxon>
        <taxon>Arthropoda</taxon>
        <taxon>Chelicerata</taxon>
        <taxon>Arachnida</taxon>
        <taxon>Araneae</taxon>
        <taxon>Araneomorphae</taxon>
        <taxon>Entelegynae</taxon>
        <taxon>Araneoidea</taxon>
        <taxon>Araneidae</taxon>
        <taxon>Araneus</taxon>
    </lineage>
</organism>
<reference evidence="1 2" key="1">
    <citation type="journal article" date="2019" name="Sci. Rep.">
        <title>Orb-weaving spider Araneus ventricosus genome elucidates the spidroin gene catalogue.</title>
        <authorList>
            <person name="Kono N."/>
            <person name="Nakamura H."/>
            <person name="Ohtoshi R."/>
            <person name="Moran D.A.P."/>
            <person name="Shinohara A."/>
            <person name="Yoshida Y."/>
            <person name="Fujiwara M."/>
            <person name="Mori M."/>
            <person name="Tomita M."/>
            <person name="Arakawa K."/>
        </authorList>
    </citation>
    <scope>NUCLEOTIDE SEQUENCE [LARGE SCALE GENOMIC DNA]</scope>
</reference>
<keyword evidence="2" id="KW-1185">Reference proteome</keyword>
<name>A0A4Y2J9B1_ARAVE</name>
<evidence type="ECO:0000313" key="1">
    <source>
        <dbReference type="EMBL" id="GBM86149.1"/>
    </source>
</evidence>